<dbReference type="PANTHER" id="PTHR30136">
    <property type="entry name" value="HELIX-TURN-HELIX TRANSCRIPTIONAL REGULATOR, ICLR FAMILY"/>
    <property type="match status" value="1"/>
</dbReference>
<evidence type="ECO:0000313" key="6">
    <source>
        <dbReference type="EMBL" id="SDD81526.1"/>
    </source>
</evidence>
<dbReference type="InterPro" id="IPR036388">
    <property type="entry name" value="WH-like_DNA-bd_sf"/>
</dbReference>
<dbReference type="InterPro" id="IPR011991">
    <property type="entry name" value="ArsR-like_HTH"/>
</dbReference>
<dbReference type="GO" id="GO:0045892">
    <property type="term" value="P:negative regulation of DNA-templated transcription"/>
    <property type="evidence" value="ECO:0007669"/>
    <property type="project" value="TreeGrafter"/>
</dbReference>
<organism evidence="6 7">
    <name type="scientific">Paracidovorax valerianellae</name>
    <dbReference type="NCBI Taxonomy" id="187868"/>
    <lineage>
        <taxon>Bacteria</taxon>
        <taxon>Pseudomonadati</taxon>
        <taxon>Pseudomonadota</taxon>
        <taxon>Betaproteobacteria</taxon>
        <taxon>Burkholderiales</taxon>
        <taxon>Comamonadaceae</taxon>
        <taxon>Paracidovorax</taxon>
    </lineage>
</organism>
<feature type="domain" description="HTH iclR-type" evidence="4">
    <location>
        <begin position="3"/>
        <end position="66"/>
    </location>
</feature>
<dbReference type="InterPro" id="IPR050707">
    <property type="entry name" value="HTH_MetabolicPath_Reg"/>
</dbReference>
<keyword evidence="3" id="KW-0804">Transcription</keyword>
<evidence type="ECO:0000259" key="5">
    <source>
        <dbReference type="PROSITE" id="PS51078"/>
    </source>
</evidence>
<proteinExistence type="predicted"/>
<keyword evidence="2" id="KW-0238">DNA-binding</keyword>
<dbReference type="AlphaFoldDB" id="A0A1G6XVX5"/>
<keyword evidence="1" id="KW-0805">Transcription regulation</keyword>
<dbReference type="RefSeq" id="WP_092744545.1">
    <property type="nucleotide sequence ID" value="NZ_FMZC01000009.1"/>
</dbReference>
<evidence type="ECO:0000313" key="7">
    <source>
        <dbReference type="Proteomes" id="UP000198781"/>
    </source>
</evidence>
<dbReference type="OrthoDB" id="13103at2"/>
<evidence type="ECO:0000256" key="2">
    <source>
        <dbReference type="ARBA" id="ARBA00023125"/>
    </source>
</evidence>
<dbReference type="InterPro" id="IPR036390">
    <property type="entry name" value="WH_DNA-bd_sf"/>
</dbReference>
<dbReference type="Pfam" id="PF09339">
    <property type="entry name" value="HTH_IclR"/>
    <property type="match status" value="1"/>
</dbReference>
<dbReference type="STRING" id="187868.SAMN05192589_109110"/>
<dbReference type="PROSITE" id="PS51077">
    <property type="entry name" value="HTH_ICLR"/>
    <property type="match status" value="1"/>
</dbReference>
<dbReference type="PROSITE" id="PS51078">
    <property type="entry name" value="ICLR_ED"/>
    <property type="match status" value="1"/>
</dbReference>
<dbReference type="Gene3D" id="1.10.10.10">
    <property type="entry name" value="Winged helix-like DNA-binding domain superfamily/Winged helix DNA-binding domain"/>
    <property type="match status" value="1"/>
</dbReference>
<dbReference type="SMART" id="SM00346">
    <property type="entry name" value="HTH_ICLR"/>
    <property type="match status" value="1"/>
</dbReference>
<evidence type="ECO:0000256" key="1">
    <source>
        <dbReference type="ARBA" id="ARBA00023015"/>
    </source>
</evidence>
<dbReference type="Proteomes" id="UP000198781">
    <property type="component" value="Unassembled WGS sequence"/>
</dbReference>
<sequence>MATLVLDRVLRILDQLSRYDARGLSLSDIARQSGIPHPTVHRLLQDMMAARLVCVLPQGKGYVLGRRPFEHGLAARGRHDVAPLFTANLQRLADATGYSAYLFVLSGHEAVCYAHTNVQRLEPPLSVTVGGRRPLGVGAAGLALMAAQEADLIEAALAANAPMLGRYGGLNEAALRQLLAQTQALGYARSGGCLNTNTAAVGHAVGDAGGRAFAAISLSTTVARLTQREAARLAALLRAEIADIQPRVHFHWSDASPLR</sequence>
<dbReference type="InterPro" id="IPR005471">
    <property type="entry name" value="Tscrpt_reg_IclR_N"/>
</dbReference>
<evidence type="ECO:0000259" key="4">
    <source>
        <dbReference type="PROSITE" id="PS51077"/>
    </source>
</evidence>
<feature type="domain" description="IclR-ED" evidence="5">
    <location>
        <begin position="67"/>
        <end position="250"/>
    </location>
</feature>
<dbReference type="Pfam" id="PF01614">
    <property type="entry name" value="IclR_C"/>
    <property type="match status" value="1"/>
</dbReference>
<gene>
    <name evidence="6" type="ORF">SAMN05192589_109110</name>
</gene>
<dbReference type="SUPFAM" id="SSF46785">
    <property type="entry name" value="Winged helix' DNA-binding domain"/>
    <property type="match status" value="1"/>
</dbReference>
<evidence type="ECO:0000256" key="3">
    <source>
        <dbReference type="ARBA" id="ARBA00023163"/>
    </source>
</evidence>
<dbReference type="PANTHER" id="PTHR30136:SF39">
    <property type="entry name" value="TRANSCRIPTIONAL REGULATORY PROTEIN"/>
    <property type="match status" value="1"/>
</dbReference>
<accession>A0A1G6XVX5</accession>
<dbReference type="SUPFAM" id="SSF55781">
    <property type="entry name" value="GAF domain-like"/>
    <property type="match status" value="1"/>
</dbReference>
<reference evidence="6 7" key="1">
    <citation type="submission" date="2016-10" db="EMBL/GenBank/DDBJ databases">
        <authorList>
            <person name="de Groot N.N."/>
        </authorList>
    </citation>
    <scope>NUCLEOTIDE SEQUENCE [LARGE SCALE GENOMIC DNA]</scope>
    <source>
        <strain evidence="6 7">DSM 16619</strain>
    </source>
</reference>
<dbReference type="InterPro" id="IPR014757">
    <property type="entry name" value="Tscrpt_reg_IclR_C"/>
</dbReference>
<dbReference type="GO" id="GO:0003700">
    <property type="term" value="F:DNA-binding transcription factor activity"/>
    <property type="evidence" value="ECO:0007669"/>
    <property type="project" value="TreeGrafter"/>
</dbReference>
<name>A0A1G6XVX5_9BURK</name>
<dbReference type="GO" id="GO:0003677">
    <property type="term" value="F:DNA binding"/>
    <property type="evidence" value="ECO:0007669"/>
    <property type="project" value="UniProtKB-KW"/>
</dbReference>
<protein>
    <submittedName>
        <fullName evidence="6">Transcriptional regulator, IclR family</fullName>
    </submittedName>
</protein>
<dbReference type="InterPro" id="IPR029016">
    <property type="entry name" value="GAF-like_dom_sf"/>
</dbReference>
<dbReference type="CDD" id="cd00090">
    <property type="entry name" value="HTH_ARSR"/>
    <property type="match status" value="1"/>
</dbReference>
<keyword evidence="7" id="KW-1185">Reference proteome</keyword>
<dbReference type="Gene3D" id="3.30.450.40">
    <property type="match status" value="1"/>
</dbReference>
<dbReference type="EMBL" id="FMZC01000009">
    <property type="protein sequence ID" value="SDD81526.1"/>
    <property type="molecule type" value="Genomic_DNA"/>
</dbReference>